<feature type="transmembrane region" description="Helical" evidence="1">
    <location>
        <begin position="178"/>
        <end position="199"/>
    </location>
</feature>
<dbReference type="GO" id="GO:0016020">
    <property type="term" value="C:membrane"/>
    <property type="evidence" value="ECO:0007669"/>
    <property type="project" value="InterPro"/>
</dbReference>
<dbReference type="OrthoDB" id="9815809at2"/>
<dbReference type="RefSeq" id="WP_085636342.1">
    <property type="nucleotide sequence ID" value="NZ_JFKC01000006.1"/>
</dbReference>
<evidence type="ECO:0000313" key="3">
    <source>
        <dbReference type="EMBL" id="OSQ51151.1"/>
    </source>
</evidence>
<dbReference type="EMBL" id="JFKC01000006">
    <property type="protein sequence ID" value="OSQ51151.1"/>
    <property type="molecule type" value="Genomic_DNA"/>
</dbReference>
<feature type="transmembrane region" description="Helical" evidence="1">
    <location>
        <begin position="37"/>
        <end position="56"/>
    </location>
</feature>
<gene>
    <name evidence="3" type="ORF">MGEO_08705</name>
</gene>
<keyword evidence="1" id="KW-0812">Transmembrane</keyword>
<dbReference type="PANTHER" id="PTHR22911:SF135">
    <property type="entry name" value="BLR4310 PROTEIN"/>
    <property type="match status" value="1"/>
</dbReference>
<reference evidence="3 4" key="1">
    <citation type="submission" date="2014-03" db="EMBL/GenBank/DDBJ databases">
        <title>The draft genome sequence of Marivita geojedonensis KCTC 23882.</title>
        <authorList>
            <person name="Lai Q."/>
            <person name="Shao Z."/>
        </authorList>
    </citation>
    <scope>NUCLEOTIDE SEQUENCE [LARGE SCALE GENOMIC DNA]</scope>
    <source>
        <strain evidence="3 4">DPG-138</strain>
    </source>
</reference>
<sequence length="314" mass="33646">MTQDRPTLGIALMLGFCIVAPMGDALAKILSDKVALGQLLFVRFGIQAIVLIPIVAMSGRIWRMSRRVFHLTAIRTVMHIVGIGMMVSALYYLPLADAVAIAFVMPFIMLLLGHYVLGEEVGLRRMIACAVGFVGTLLVVQPSFQEVGWPALLPLGVALNFALFMLVTRKIAKEIDPIGLQAVSGVMAVVLMAPVLFLVPDMSAPILAWNGVLGASTWTLLVAIGLSGTLAHLLMTWSLRFAPSATVAPMQYLEIPIATIIGFIIFGDLPNMMASIGIAITIGSGLYIVFREQAISRRPPTAPVAARPAETPAE</sequence>
<comment type="caution">
    <text evidence="3">The sequence shown here is derived from an EMBL/GenBank/DDBJ whole genome shotgun (WGS) entry which is preliminary data.</text>
</comment>
<dbReference type="Pfam" id="PF00892">
    <property type="entry name" value="EamA"/>
    <property type="match status" value="2"/>
</dbReference>
<feature type="transmembrane region" description="Helical" evidence="1">
    <location>
        <begin position="98"/>
        <end position="116"/>
    </location>
</feature>
<protein>
    <submittedName>
        <fullName evidence="3">Membrane protein</fullName>
    </submittedName>
</protein>
<evidence type="ECO:0000256" key="1">
    <source>
        <dbReference type="SAM" id="Phobius"/>
    </source>
</evidence>
<dbReference type="InterPro" id="IPR037185">
    <property type="entry name" value="EmrE-like"/>
</dbReference>
<evidence type="ECO:0000313" key="4">
    <source>
        <dbReference type="Proteomes" id="UP000193926"/>
    </source>
</evidence>
<keyword evidence="4" id="KW-1185">Reference proteome</keyword>
<proteinExistence type="predicted"/>
<dbReference type="SUPFAM" id="SSF103481">
    <property type="entry name" value="Multidrug resistance efflux transporter EmrE"/>
    <property type="match status" value="2"/>
</dbReference>
<name>A0A1X4NLG7_9RHOB</name>
<accession>A0A1X4NLG7</accession>
<keyword evidence="1" id="KW-0472">Membrane</keyword>
<dbReference type="STRING" id="1123756.MGEO_08705"/>
<feature type="domain" description="EamA" evidence="2">
    <location>
        <begin position="8"/>
        <end position="140"/>
    </location>
</feature>
<feature type="transmembrane region" description="Helical" evidence="1">
    <location>
        <begin position="211"/>
        <end position="235"/>
    </location>
</feature>
<dbReference type="AlphaFoldDB" id="A0A1X4NLG7"/>
<feature type="transmembrane region" description="Helical" evidence="1">
    <location>
        <begin position="247"/>
        <end position="266"/>
    </location>
</feature>
<keyword evidence="1" id="KW-1133">Transmembrane helix</keyword>
<dbReference type="PANTHER" id="PTHR22911">
    <property type="entry name" value="ACYL-MALONYL CONDENSING ENZYME-RELATED"/>
    <property type="match status" value="1"/>
</dbReference>
<feature type="transmembrane region" description="Helical" evidence="1">
    <location>
        <begin position="68"/>
        <end position="92"/>
    </location>
</feature>
<evidence type="ECO:0000259" key="2">
    <source>
        <dbReference type="Pfam" id="PF00892"/>
    </source>
</evidence>
<feature type="transmembrane region" description="Helical" evidence="1">
    <location>
        <begin position="272"/>
        <end position="290"/>
    </location>
</feature>
<feature type="transmembrane region" description="Helical" evidence="1">
    <location>
        <begin position="123"/>
        <end position="141"/>
    </location>
</feature>
<feature type="transmembrane region" description="Helical" evidence="1">
    <location>
        <begin position="147"/>
        <end position="166"/>
    </location>
</feature>
<dbReference type="Proteomes" id="UP000193926">
    <property type="component" value="Unassembled WGS sequence"/>
</dbReference>
<dbReference type="InterPro" id="IPR000620">
    <property type="entry name" value="EamA_dom"/>
</dbReference>
<feature type="domain" description="EamA" evidence="2">
    <location>
        <begin position="151"/>
        <end position="288"/>
    </location>
</feature>
<organism evidence="3 4">
    <name type="scientific">Marivita geojedonensis</name>
    <dbReference type="NCBI Taxonomy" id="1123756"/>
    <lineage>
        <taxon>Bacteria</taxon>
        <taxon>Pseudomonadati</taxon>
        <taxon>Pseudomonadota</taxon>
        <taxon>Alphaproteobacteria</taxon>
        <taxon>Rhodobacterales</taxon>
        <taxon>Roseobacteraceae</taxon>
        <taxon>Marivita</taxon>
    </lineage>
</organism>